<reference evidence="1" key="1">
    <citation type="submission" date="2018-02" db="EMBL/GenBank/DDBJ databases">
        <title>Rhizophora mucronata_Transcriptome.</title>
        <authorList>
            <person name="Meera S.P."/>
            <person name="Sreeshan A."/>
            <person name="Augustine A."/>
        </authorList>
    </citation>
    <scope>NUCLEOTIDE SEQUENCE</scope>
    <source>
        <tissue evidence="1">Leaf</tissue>
    </source>
</reference>
<dbReference type="AlphaFoldDB" id="A0A2P2P8Q8"/>
<sequence>MLASFFPFWTFCLLFFVFLW</sequence>
<accession>A0A2P2P8Q8</accession>
<proteinExistence type="predicted"/>
<organism evidence="1">
    <name type="scientific">Rhizophora mucronata</name>
    <name type="common">Asiatic mangrove</name>
    <dbReference type="NCBI Taxonomy" id="61149"/>
    <lineage>
        <taxon>Eukaryota</taxon>
        <taxon>Viridiplantae</taxon>
        <taxon>Streptophyta</taxon>
        <taxon>Embryophyta</taxon>
        <taxon>Tracheophyta</taxon>
        <taxon>Spermatophyta</taxon>
        <taxon>Magnoliopsida</taxon>
        <taxon>eudicotyledons</taxon>
        <taxon>Gunneridae</taxon>
        <taxon>Pentapetalae</taxon>
        <taxon>rosids</taxon>
        <taxon>fabids</taxon>
        <taxon>Malpighiales</taxon>
        <taxon>Rhizophoraceae</taxon>
        <taxon>Rhizophora</taxon>
    </lineage>
</organism>
<dbReference type="EMBL" id="GGEC01070618">
    <property type="protein sequence ID" value="MBX51102.1"/>
    <property type="molecule type" value="Transcribed_RNA"/>
</dbReference>
<evidence type="ECO:0000313" key="1">
    <source>
        <dbReference type="EMBL" id="MBX51102.1"/>
    </source>
</evidence>
<protein>
    <submittedName>
        <fullName evidence="1">Uncharacterized protein</fullName>
    </submittedName>
</protein>
<name>A0A2P2P8Q8_RHIMU</name>